<organism evidence="1 2">
    <name type="scientific">Eubacterium ruminantium</name>
    <dbReference type="NCBI Taxonomy" id="42322"/>
    <lineage>
        <taxon>Bacteria</taxon>
        <taxon>Bacillati</taxon>
        <taxon>Bacillota</taxon>
        <taxon>Clostridia</taxon>
        <taxon>Eubacteriales</taxon>
        <taxon>Eubacteriaceae</taxon>
        <taxon>Eubacterium</taxon>
    </lineage>
</organism>
<dbReference type="EMBL" id="FUXA01000016">
    <property type="protein sequence ID" value="SJZ99150.1"/>
    <property type="molecule type" value="Genomic_DNA"/>
</dbReference>
<evidence type="ECO:0000313" key="1">
    <source>
        <dbReference type="EMBL" id="SJZ99150.1"/>
    </source>
</evidence>
<gene>
    <name evidence="1" type="ORF">SAMN02745110_02280</name>
</gene>
<sequence length="102" mass="11843">MMTALEMKKLADQNGRKEHEEKAYAYFDNKIKKAAMEGRNSIFFEFNGGYIDEDTGKWVGGEITHITREDGKERYKALGYKFRHVGVIGGVMQDRDQEDICW</sequence>
<keyword evidence="2" id="KW-1185">Reference proteome</keyword>
<protein>
    <submittedName>
        <fullName evidence="1">Uncharacterized protein</fullName>
    </submittedName>
</protein>
<dbReference type="RefSeq" id="WP_078788072.1">
    <property type="nucleotide sequence ID" value="NZ_FMTO01000014.1"/>
</dbReference>
<evidence type="ECO:0000313" key="2">
    <source>
        <dbReference type="Proteomes" id="UP000189857"/>
    </source>
</evidence>
<dbReference type="AlphaFoldDB" id="A0A1T4Q5W1"/>
<dbReference type="Proteomes" id="UP000189857">
    <property type="component" value="Unassembled WGS sequence"/>
</dbReference>
<name>A0A1T4Q5W1_9FIRM</name>
<proteinExistence type="predicted"/>
<accession>A0A1T4Q5W1</accession>
<reference evidence="1 2" key="1">
    <citation type="submission" date="2017-02" db="EMBL/GenBank/DDBJ databases">
        <authorList>
            <person name="Peterson S.W."/>
        </authorList>
    </citation>
    <scope>NUCLEOTIDE SEQUENCE [LARGE SCALE GENOMIC DNA]</scope>
    <source>
        <strain evidence="1 2">ATCC 17233</strain>
    </source>
</reference>